<feature type="domain" description="PDZ" evidence="12">
    <location>
        <begin position="833"/>
        <end position="904"/>
    </location>
</feature>
<feature type="compositionally biased region" description="Polar residues" evidence="8">
    <location>
        <begin position="389"/>
        <end position="413"/>
    </location>
</feature>
<dbReference type="PROSITE" id="PS00383">
    <property type="entry name" value="TYR_PHOSPHATASE_1"/>
    <property type="match status" value="1"/>
</dbReference>
<dbReference type="PROSITE" id="PS00660">
    <property type="entry name" value="FERM_1"/>
    <property type="match status" value="1"/>
</dbReference>
<dbReference type="InterPro" id="IPR029071">
    <property type="entry name" value="Ubiquitin-like_domsf"/>
</dbReference>
<dbReference type="Pfam" id="PF00102">
    <property type="entry name" value="Y_phosphatase"/>
    <property type="match status" value="1"/>
</dbReference>
<dbReference type="SUPFAM" id="SSF50156">
    <property type="entry name" value="PDZ domain-like"/>
    <property type="match status" value="1"/>
</dbReference>
<dbReference type="CDD" id="cd14473">
    <property type="entry name" value="FERM_B-lobe"/>
    <property type="match status" value="1"/>
</dbReference>
<dbReference type="GO" id="GO:0016020">
    <property type="term" value="C:membrane"/>
    <property type="evidence" value="ECO:0007669"/>
    <property type="project" value="UniProtKB-ARBA"/>
</dbReference>
<dbReference type="PROSITE" id="PS50055">
    <property type="entry name" value="TYR_PHOSPHATASE_PTP"/>
    <property type="match status" value="1"/>
</dbReference>
<feature type="compositionally biased region" description="Polar residues" evidence="8">
    <location>
        <begin position="780"/>
        <end position="793"/>
    </location>
</feature>
<dbReference type="InterPro" id="IPR036034">
    <property type="entry name" value="PDZ_sf"/>
</dbReference>
<dbReference type="InterPro" id="IPR035963">
    <property type="entry name" value="FERM_2"/>
</dbReference>
<dbReference type="Gene3D" id="1.20.80.10">
    <property type="match status" value="1"/>
</dbReference>
<dbReference type="InterPro" id="IPR018980">
    <property type="entry name" value="FERM_PH-like_C"/>
</dbReference>
<comment type="similarity">
    <text evidence="2">Belongs to the protein-tyrosine phosphatase family. Non-receptor class subfamily.</text>
</comment>
<dbReference type="EC" id="3.1.3.48" evidence="3"/>
<dbReference type="InterPro" id="IPR011993">
    <property type="entry name" value="PH-like_dom_sf"/>
</dbReference>
<dbReference type="PROSITE" id="PS50056">
    <property type="entry name" value="TYR_PHOSPHATASE_2"/>
    <property type="match status" value="1"/>
</dbReference>
<dbReference type="Gene3D" id="3.10.20.90">
    <property type="entry name" value="Phosphatidylinositol 3-kinase Catalytic Subunit, Chain A, domain 1"/>
    <property type="match status" value="1"/>
</dbReference>
<dbReference type="SMR" id="A0A7I8WH12"/>
<dbReference type="SMART" id="SM00295">
    <property type="entry name" value="B41"/>
    <property type="match status" value="1"/>
</dbReference>
<dbReference type="AlphaFoldDB" id="A0A7I8WH12"/>
<dbReference type="PROSITE" id="PS50057">
    <property type="entry name" value="FERM_3"/>
    <property type="match status" value="1"/>
</dbReference>
<dbReference type="PRINTS" id="PR00700">
    <property type="entry name" value="PRTYPHPHTASE"/>
</dbReference>
<feature type="region of interest" description="Disordered" evidence="8">
    <location>
        <begin position="387"/>
        <end position="427"/>
    </location>
</feature>
<dbReference type="EMBL" id="CAJFCV020000003">
    <property type="protein sequence ID" value="CAG9110300.1"/>
    <property type="molecule type" value="Genomic_DNA"/>
</dbReference>
<comment type="subcellular location">
    <subcellularLocation>
        <location evidence="1">Cytoplasm</location>
        <location evidence="1">Cytoskeleton</location>
    </subcellularLocation>
</comment>
<dbReference type="Gene3D" id="2.30.42.10">
    <property type="match status" value="1"/>
</dbReference>
<feature type="domain" description="Tyrosine-protein phosphatase" evidence="9">
    <location>
        <begin position="966"/>
        <end position="1224"/>
    </location>
</feature>
<name>A0A7I8WH12_BURXY</name>
<dbReference type="InterPro" id="IPR014352">
    <property type="entry name" value="FERM/acyl-CoA-bd_prot_sf"/>
</dbReference>
<dbReference type="SUPFAM" id="SSF50729">
    <property type="entry name" value="PH domain-like"/>
    <property type="match status" value="1"/>
</dbReference>
<evidence type="ECO:0000313" key="14">
    <source>
        <dbReference type="Proteomes" id="UP000659654"/>
    </source>
</evidence>
<dbReference type="SMART" id="SM01196">
    <property type="entry name" value="FERM_C"/>
    <property type="match status" value="1"/>
</dbReference>
<comment type="caution">
    <text evidence="13">The sequence shown here is derived from an EMBL/GenBank/DDBJ whole genome shotgun (WGS) entry which is preliminary data.</text>
</comment>
<dbReference type="FunFam" id="2.30.29.30:FF:000002">
    <property type="entry name" value="Band 4.1-like protein 5 isoform 1"/>
    <property type="match status" value="1"/>
</dbReference>
<keyword evidence="4" id="KW-0963">Cytoplasm</keyword>
<dbReference type="InterPro" id="IPR019747">
    <property type="entry name" value="FERM_CS"/>
</dbReference>
<dbReference type="SUPFAM" id="SSF47031">
    <property type="entry name" value="Second domain of FERM"/>
    <property type="match status" value="1"/>
</dbReference>
<keyword evidence="7" id="KW-0206">Cytoskeleton</keyword>
<dbReference type="Pfam" id="PF08736">
    <property type="entry name" value="FA"/>
    <property type="match status" value="1"/>
</dbReference>
<evidence type="ECO:0000259" key="12">
    <source>
        <dbReference type="PROSITE" id="PS50106"/>
    </source>
</evidence>
<feature type="domain" description="FERM" evidence="11">
    <location>
        <begin position="28"/>
        <end position="315"/>
    </location>
</feature>
<dbReference type="InterPro" id="IPR019749">
    <property type="entry name" value="Band_41_domain"/>
</dbReference>
<dbReference type="Pfam" id="PF00595">
    <property type="entry name" value="PDZ"/>
    <property type="match status" value="1"/>
</dbReference>
<feature type="domain" description="Tyrosine specific protein phosphatases" evidence="10">
    <location>
        <begin position="1141"/>
        <end position="1215"/>
    </location>
</feature>
<reference evidence="13" key="1">
    <citation type="submission" date="2020-09" db="EMBL/GenBank/DDBJ databases">
        <authorList>
            <person name="Kikuchi T."/>
        </authorList>
    </citation>
    <scope>NUCLEOTIDE SEQUENCE</scope>
    <source>
        <strain evidence="13">Ka4C1</strain>
    </source>
</reference>
<accession>A0A7I8WH12</accession>
<proteinExistence type="inferred from homology"/>
<dbReference type="Proteomes" id="UP000659654">
    <property type="component" value="Unassembled WGS sequence"/>
</dbReference>
<feature type="compositionally biased region" description="Polar residues" evidence="8">
    <location>
        <begin position="695"/>
        <end position="705"/>
    </location>
</feature>
<dbReference type="SMART" id="SM00228">
    <property type="entry name" value="PDZ"/>
    <property type="match status" value="1"/>
</dbReference>
<dbReference type="FunFam" id="1.20.80.10:FF:000003">
    <property type="entry name" value="Tyrosine-protein phosphatase non-receptor type 4"/>
    <property type="match status" value="1"/>
</dbReference>
<dbReference type="Gene3D" id="3.90.190.10">
    <property type="entry name" value="Protein tyrosine phosphatase superfamily"/>
    <property type="match status" value="1"/>
</dbReference>
<evidence type="ECO:0000256" key="6">
    <source>
        <dbReference type="ARBA" id="ARBA00022912"/>
    </source>
</evidence>
<dbReference type="CDD" id="cd14541">
    <property type="entry name" value="PTPc-N3_4"/>
    <property type="match status" value="1"/>
</dbReference>
<keyword evidence="14" id="KW-1185">Reference proteome</keyword>
<dbReference type="InterPro" id="IPR000299">
    <property type="entry name" value="FERM_domain"/>
</dbReference>
<evidence type="ECO:0000256" key="2">
    <source>
        <dbReference type="ARBA" id="ARBA00009649"/>
    </source>
</evidence>
<feature type="region of interest" description="Disordered" evidence="8">
    <location>
        <begin position="615"/>
        <end position="661"/>
    </location>
</feature>
<dbReference type="InterPro" id="IPR016130">
    <property type="entry name" value="Tyr_Pase_AS"/>
</dbReference>
<evidence type="ECO:0000256" key="7">
    <source>
        <dbReference type="ARBA" id="ARBA00023212"/>
    </source>
</evidence>
<dbReference type="Pfam" id="PF09380">
    <property type="entry name" value="FERM_C"/>
    <property type="match status" value="1"/>
</dbReference>
<dbReference type="Pfam" id="PF09379">
    <property type="entry name" value="FERM_N"/>
    <property type="match status" value="1"/>
</dbReference>
<dbReference type="Gene3D" id="2.30.29.30">
    <property type="entry name" value="Pleckstrin-homology domain (PH domain)/Phosphotyrosine-binding domain (PTB)"/>
    <property type="match status" value="1"/>
</dbReference>
<dbReference type="InterPro" id="IPR019748">
    <property type="entry name" value="FERM_central"/>
</dbReference>
<dbReference type="PROSITE" id="PS00661">
    <property type="entry name" value="FERM_2"/>
    <property type="match status" value="1"/>
</dbReference>
<dbReference type="EMBL" id="CAJFDI010000003">
    <property type="protein sequence ID" value="CAD5222448.1"/>
    <property type="molecule type" value="Genomic_DNA"/>
</dbReference>
<dbReference type="InterPro" id="IPR014847">
    <property type="entry name" value="FA"/>
</dbReference>
<dbReference type="InterPro" id="IPR001478">
    <property type="entry name" value="PDZ"/>
</dbReference>
<evidence type="ECO:0000256" key="4">
    <source>
        <dbReference type="ARBA" id="ARBA00022490"/>
    </source>
</evidence>
<evidence type="ECO:0000259" key="9">
    <source>
        <dbReference type="PROSITE" id="PS50055"/>
    </source>
</evidence>
<dbReference type="InterPro" id="IPR000242">
    <property type="entry name" value="PTP_cat"/>
</dbReference>
<dbReference type="SMART" id="SM00194">
    <property type="entry name" value="PTPc"/>
    <property type="match status" value="1"/>
</dbReference>
<protein>
    <recommendedName>
        <fullName evidence="3">protein-tyrosine-phosphatase</fullName>
        <ecNumber evidence="3">3.1.3.48</ecNumber>
    </recommendedName>
</protein>
<dbReference type="InterPro" id="IPR029021">
    <property type="entry name" value="Prot-tyrosine_phosphatase-like"/>
</dbReference>
<dbReference type="InterPro" id="IPR000387">
    <property type="entry name" value="Tyr_Pase_dom"/>
</dbReference>
<dbReference type="SMART" id="SM01195">
    <property type="entry name" value="FA"/>
    <property type="match status" value="1"/>
</dbReference>
<evidence type="ECO:0000259" key="11">
    <source>
        <dbReference type="PROSITE" id="PS50057"/>
    </source>
</evidence>
<gene>
    <name evidence="13" type="ORF">BXYJ_LOCUS7416</name>
</gene>
<evidence type="ECO:0000256" key="8">
    <source>
        <dbReference type="SAM" id="MobiDB-lite"/>
    </source>
</evidence>
<dbReference type="InterPro" id="IPR003595">
    <property type="entry name" value="Tyr_Pase_cat"/>
</dbReference>
<dbReference type="PANTHER" id="PTHR45706:SF4">
    <property type="entry name" value="TYROSINE-PROTEIN PHOSPHATASE"/>
    <property type="match status" value="1"/>
</dbReference>
<evidence type="ECO:0000256" key="5">
    <source>
        <dbReference type="ARBA" id="ARBA00022801"/>
    </source>
</evidence>
<organism evidence="13 14">
    <name type="scientific">Bursaphelenchus xylophilus</name>
    <name type="common">Pinewood nematode worm</name>
    <name type="synonym">Aphelenchoides xylophilus</name>
    <dbReference type="NCBI Taxonomy" id="6326"/>
    <lineage>
        <taxon>Eukaryota</taxon>
        <taxon>Metazoa</taxon>
        <taxon>Ecdysozoa</taxon>
        <taxon>Nematoda</taxon>
        <taxon>Chromadorea</taxon>
        <taxon>Rhabditida</taxon>
        <taxon>Tylenchina</taxon>
        <taxon>Tylenchomorpha</taxon>
        <taxon>Aphelenchoidea</taxon>
        <taxon>Aphelenchoididae</taxon>
        <taxon>Bursaphelenchus</taxon>
    </lineage>
</organism>
<evidence type="ECO:0000259" key="10">
    <source>
        <dbReference type="PROSITE" id="PS50056"/>
    </source>
</evidence>
<dbReference type="InterPro" id="IPR018979">
    <property type="entry name" value="FERM_N"/>
</dbReference>
<evidence type="ECO:0000256" key="1">
    <source>
        <dbReference type="ARBA" id="ARBA00004245"/>
    </source>
</evidence>
<dbReference type="SUPFAM" id="SSF54236">
    <property type="entry name" value="Ubiquitin-like"/>
    <property type="match status" value="1"/>
</dbReference>
<dbReference type="SUPFAM" id="SSF52799">
    <property type="entry name" value="(Phosphotyrosine protein) phosphatases II"/>
    <property type="match status" value="1"/>
</dbReference>
<dbReference type="GO" id="GO:0004725">
    <property type="term" value="F:protein tyrosine phosphatase activity"/>
    <property type="evidence" value="ECO:0007669"/>
    <property type="project" value="UniProtKB-EC"/>
</dbReference>
<dbReference type="PRINTS" id="PR00935">
    <property type="entry name" value="BAND41"/>
</dbReference>
<feature type="region of interest" description="Disordered" evidence="8">
    <location>
        <begin position="675"/>
        <end position="719"/>
    </location>
</feature>
<feature type="region of interest" description="Disordered" evidence="8">
    <location>
        <begin position="491"/>
        <end position="530"/>
    </location>
</feature>
<dbReference type="GO" id="GO:0005856">
    <property type="term" value="C:cytoskeleton"/>
    <property type="evidence" value="ECO:0007669"/>
    <property type="project" value="UniProtKB-SubCell"/>
</dbReference>
<dbReference type="OrthoDB" id="5854685at2759"/>
<keyword evidence="6" id="KW-0904">Protein phosphatase</keyword>
<evidence type="ECO:0000256" key="3">
    <source>
        <dbReference type="ARBA" id="ARBA00013064"/>
    </source>
</evidence>
<feature type="region of interest" description="Disordered" evidence="8">
    <location>
        <begin position="773"/>
        <end position="830"/>
    </location>
</feature>
<dbReference type="PROSITE" id="PS50106">
    <property type="entry name" value="PDZ"/>
    <property type="match status" value="1"/>
</dbReference>
<keyword evidence="5" id="KW-0378">Hydrolase</keyword>
<dbReference type="Proteomes" id="UP000582659">
    <property type="component" value="Unassembled WGS sequence"/>
</dbReference>
<sequence>MLRLGSGVYNLRDSEGPGVRPQLTGAEITCSIFFLDDSEHKFFVSKNATGQELMQKVFEFLELTEHDFFGLQFVCVTGSNTVRLKWLDTKKSIKRQMMCPPYHLFFRLKFYVSDPGKLLEEYTRYLVYLQLRKDLLDGRLPCTEDMAIILGGLAAQSELGDFNEEEHGEDYLNNFRLLPAQTKLLNKKICESHRSNKGLYPAEAEFEFLNKAKCLDFYGFDLYEARDGYERPITIGVNSNGVSVFDNGSRVHSFPWATIIKVSFKRKNFLLHIMMTKDNEEQSDTELSFNALTSQNCKMLWKSCIEHHTFFRLAVPPSTSAKSVFHLGSRFRYSGRTEHQTLEESKRVAKPDRQFQRVPLASCLSGDLKENNGDLVDSEALYRTEKTPLTHSTTSGSSIPNSQSSTTDITTGQPLRRSRRMVESVRRRTSSLIRDNIRRRLTQMGEISSSASSILQSFLAMSQNSFKPGDDKVHQRPDEEIFIDLDKEICKNGQTDGPAEDSADGRGSVEASPPVPPDPEAKAPLLQPVRTGDLNLDIKDNIEEEALPNEHQNGLIDAEESLRAASADAIDTEDSIRPQKRYSVIVSTPNLSNRRRENDPLTTSLQSLGLDEFDVTDDESKSQGSKSFVLKKERNQKTPSPANFENKVDGKRRSKVYSNSDDEGMIWHQAVQWTDKEASTSTNPPDHLHQRPRIRNNSTHQNGTPKQHVDHLKNNNPMQHSFVNNNLFLNRPPLPVGRENGSLRRTIQMNETEFPIVHPTSYGFEQRRSITQLPHDPHSQNRVKTMASPQIQVRRQRPSTAIRAPSPQLSHRLQRPASISPPTSSNGDDSSVVIRMNPDSHGRFGFNVTGGADCAHPVIISRIIPGSPAERCYPRLNEGDQVLKINDQDISKWSYCNVVNYIRSVRSFGEMSMTIKPNVYRYGELDDSENQNIIPETPHVSETVPRSDKLAHSLMLLKESLETGVIKKQFEKLYRKKVGLAMDESQTSNNIRKNRYQDVRPYDETRVILEKAPSGDYINASHVNMEILSTGIVNRYIATQGPLPHTSGDFWYMVWEQCSTTIVMLTTTVENGRIKCHQYWPQKKETLEFGQLVITNLGERSDRYCFYRELSVKNKLTREERRVTQMQYTAWPDHGVPENQKHFIDFVGEVRRARNGSLDPIIVHCSAGIGRTGVLILMETAACLIESNEPVYPLDIVKVMRDQRAMLIQTTEQYTFVCECILRSYSDGMLKPLAEYQKR</sequence>
<evidence type="ECO:0000313" key="13">
    <source>
        <dbReference type="EMBL" id="CAD5222448.1"/>
    </source>
</evidence>
<dbReference type="Pfam" id="PF00373">
    <property type="entry name" value="FERM_M"/>
    <property type="match status" value="1"/>
</dbReference>
<dbReference type="SMART" id="SM00404">
    <property type="entry name" value="PTPc_motif"/>
    <property type="match status" value="1"/>
</dbReference>
<dbReference type="PANTHER" id="PTHR45706">
    <property type="entry name" value="TYROSINE-PROTEIN PHOSPHATASE"/>
    <property type="match status" value="1"/>
</dbReference>
<feature type="compositionally biased region" description="Polar residues" evidence="8">
    <location>
        <begin position="820"/>
        <end position="829"/>
    </location>
</feature>